<dbReference type="Pfam" id="PF01408">
    <property type="entry name" value="GFO_IDH_MocA"/>
    <property type="match status" value="1"/>
</dbReference>
<dbReference type="PANTHER" id="PTHR43818">
    <property type="entry name" value="BCDNA.GH03377"/>
    <property type="match status" value="1"/>
</dbReference>
<keyword evidence="5" id="KW-1185">Reference proteome</keyword>
<evidence type="ECO:0000313" key="4">
    <source>
        <dbReference type="EMBL" id="GGG68244.1"/>
    </source>
</evidence>
<protein>
    <submittedName>
        <fullName evidence="4">Oxidoreductase</fullName>
    </submittedName>
</protein>
<evidence type="ECO:0000256" key="1">
    <source>
        <dbReference type="ARBA" id="ARBA00023002"/>
    </source>
</evidence>
<sequence length="375" mass="40018">MSSVPGKQIGVGIIGGSVNNGWAKQTHIPAIQELKELQLVAVSTSRKESAEQSALEFGIPHAFADANEMAQHPEVDMVVVSVKVGEHYDAVHAAISAGKAVYCEWPLGSSTAEAIAMQQLAEARDVQTAIGLQARQASEVLYMKQLIEDGYIGKIRSVHLKAYTEVMGGFGYGSSKYVFDKTAGGNLLAIYGGHSLDALTYIAGQFIELSAMMENQYKQAKIIGTDEIVEKTSDDQILIQGKLEGGTVASVHIQGGAQHPGLYLEVSGEKGTLVLQNQKGSIQMGPYSLKGGRRIEGEPLAALDELHVPESFVRVPASISQQGGPLVNVAAAHQRFAQDIQNGTAQMPDFKAAVDIHHLLDAVAKAADTGERQYL</sequence>
<gene>
    <name evidence="4" type="ORF">GCM10010918_23880</name>
</gene>
<dbReference type="SUPFAM" id="SSF51735">
    <property type="entry name" value="NAD(P)-binding Rossmann-fold domains"/>
    <property type="match status" value="1"/>
</dbReference>
<dbReference type="InterPro" id="IPR036291">
    <property type="entry name" value="NAD(P)-bd_dom_sf"/>
</dbReference>
<dbReference type="SUPFAM" id="SSF55347">
    <property type="entry name" value="Glyceraldehyde-3-phosphate dehydrogenase-like, C-terminal domain"/>
    <property type="match status" value="1"/>
</dbReference>
<feature type="domain" description="Gfo/Idh/MocA-like oxidoreductase N-terminal" evidence="2">
    <location>
        <begin position="10"/>
        <end position="130"/>
    </location>
</feature>
<dbReference type="InterPro" id="IPR055080">
    <property type="entry name" value="Gal80p-like_C"/>
</dbReference>
<dbReference type="AlphaFoldDB" id="A0A917H5Y2"/>
<dbReference type="Proteomes" id="UP000600247">
    <property type="component" value="Unassembled WGS sequence"/>
</dbReference>
<reference evidence="4 5" key="1">
    <citation type="journal article" date="2014" name="Int. J. Syst. Evol. Microbiol.">
        <title>Complete genome sequence of Corynebacterium casei LMG S-19264T (=DSM 44701T), isolated from a smear-ripened cheese.</title>
        <authorList>
            <consortium name="US DOE Joint Genome Institute (JGI-PGF)"/>
            <person name="Walter F."/>
            <person name="Albersmeier A."/>
            <person name="Kalinowski J."/>
            <person name="Ruckert C."/>
        </authorList>
    </citation>
    <scope>NUCLEOTIDE SEQUENCE [LARGE SCALE GENOMIC DNA]</scope>
    <source>
        <strain evidence="4 5">CGMCC 1.15286</strain>
    </source>
</reference>
<dbReference type="Gene3D" id="3.40.50.720">
    <property type="entry name" value="NAD(P)-binding Rossmann-like Domain"/>
    <property type="match status" value="1"/>
</dbReference>
<dbReference type="PANTHER" id="PTHR43818:SF11">
    <property type="entry name" value="BCDNA.GH03377"/>
    <property type="match status" value="1"/>
</dbReference>
<dbReference type="GO" id="GO:0016491">
    <property type="term" value="F:oxidoreductase activity"/>
    <property type="evidence" value="ECO:0007669"/>
    <property type="project" value="UniProtKB-KW"/>
</dbReference>
<feature type="domain" description="Gal80p-like C-terminal" evidence="3">
    <location>
        <begin position="140"/>
        <end position="276"/>
    </location>
</feature>
<dbReference type="Gene3D" id="3.30.360.10">
    <property type="entry name" value="Dihydrodipicolinate Reductase, domain 2"/>
    <property type="match status" value="1"/>
</dbReference>
<dbReference type="InterPro" id="IPR050463">
    <property type="entry name" value="Gfo/Idh/MocA_oxidrdct_glycsds"/>
</dbReference>
<dbReference type="RefSeq" id="WP_188889423.1">
    <property type="nucleotide sequence ID" value="NZ_BMHY01000004.1"/>
</dbReference>
<dbReference type="Pfam" id="PF22685">
    <property type="entry name" value="Gal80p_C-like"/>
    <property type="match status" value="1"/>
</dbReference>
<dbReference type="EMBL" id="BMHY01000004">
    <property type="protein sequence ID" value="GGG68244.1"/>
    <property type="molecule type" value="Genomic_DNA"/>
</dbReference>
<organism evidence="4 5">
    <name type="scientific">Paenibacillus radicis</name>
    <name type="common">ex Gao et al. 2016</name>
    <dbReference type="NCBI Taxonomy" id="1737354"/>
    <lineage>
        <taxon>Bacteria</taxon>
        <taxon>Bacillati</taxon>
        <taxon>Bacillota</taxon>
        <taxon>Bacilli</taxon>
        <taxon>Bacillales</taxon>
        <taxon>Paenibacillaceae</taxon>
        <taxon>Paenibacillus</taxon>
    </lineage>
</organism>
<name>A0A917H5Y2_9BACL</name>
<proteinExistence type="predicted"/>
<evidence type="ECO:0000259" key="2">
    <source>
        <dbReference type="Pfam" id="PF01408"/>
    </source>
</evidence>
<keyword evidence="1" id="KW-0560">Oxidoreductase</keyword>
<evidence type="ECO:0000313" key="5">
    <source>
        <dbReference type="Proteomes" id="UP000600247"/>
    </source>
</evidence>
<comment type="caution">
    <text evidence="4">The sequence shown here is derived from an EMBL/GenBank/DDBJ whole genome shotgun (WGS) entry which is preliminary data.</text>
</comment>
<dbReference type="InterPro" id="IPR000683">
    <property type="entry name" value="Gfo/Idh/MocA-like_OxRdtase_N"/>
</dbReference>
<dbReference type="GO" id="GO:0000166">
    <property type="term" value="F:nucleotide binding"/>
    <property type="evidence" value="ECO:0007669"/>
    <property type="project" value="InterPro"/>
</dbReference>
<evidence type="ECO:0000259" key="3">
    <source>
        <dbReference type="Pfam" id="PF22685"/>
    </source>
</evidence>
<accession>A0A917H5Y2</accession>